<dbReference type="Proteomes" id="UP001566331">
    <property type="component" value="Unassembled WGS sequence"/>
</dbReference>
<organism evidence="1 2">
    <name type="scientific">Luteimonas salinilitoris</name>
    <dbReference type="NCBI Taxonomy" id="3237697"/>
    <lineage>
        <taxon>Bacteria</taxon>
        <taxon>Pseudomonadati</taxon>
        <taxon>Pseudomonadota</taxon>
        <taxon>Gammaproteobacteria</taxon>
        <taxon>Lysobacterales</taxon>
        <taxon>Lysobacteraceae</taxon>
        <taxon>Luteimonas</taxon>
    </lineage>
</organism>
<accession>A0ABV4HMI2</accession>
<proteinExistence type="predicted"/>
<protein>
    <submittedName>
        <fullName evidence="1">Phytoene/squalene synthase family protein</fullName>
    </submittedName>
</protein>
<dbReference type="SUPFAM" id="SSF48576">
    <property type="entry name" value="Terpenoid synthases"/>
    <property type="match status" value="1"/>
</dbReference>
<dbReference type="RefSeq" id="WP_370562643.1">
    <property type="nucleotide sequence ID" value="NZ_JBFWIB010000002.1"/>
</dbReference>
<dbReference type="EMBL" id="JBFWIC010000004">
    <property type="protein sequence ID" value="MEZ0473935.1"/>
    <property type="molecule type" value="Genomic_DNA"/>
</dbReference>
<evidence type="ECO:0000313" key="2">
    <source>
        <dbReference type="Proteomes" id="UP001566331"/>
    </source>
</evidence>
<reference evidence="1 2" key="1">
    <citation type="submission" date="2024-07" db="EMBL/GenBank/DDBJ databases">
        <title>Luteimonas salilacus sp. nov., isolated from the shore soil of Salt Lake in Tibet of China.</title>
        <authorList>
            <person name="Zhang X."/>
            <person name="Li A."/>
        </authorList>
    </citation>
    <scope>NUCLEOTIDE SEQUENCE [LARGE SCALE GENOMIC DNA]</scope>
    <source>
        <strain evidence="1 2">B3-2-R+30</strain>
    </source>
</reference>
<evidence type="ECO:0000313" key="1">
    <source>
        <dbReference type="EMBL" id="MEZ0473935.1"/>
    </source>
</evidence>
<name>A0ABV4HMI2_9GAMM</name>
<gene>
    <name evidence="1" type="ORF">AB6713_04795</name>
</gene>
<keyword evidence="2" id="KW-1185">Reference proteome</keyword>
<comment type="caution">
    <text evidence="1">The sequence shown here is derived from an EMBL/GenBank/DDBJ whole genome shotgun (WGS) entry which is preliminary data.</text>
</comment>
<dbReference type="Gene3D" id="1.10.600.10">
    <property type="entry name" value="Farnesyl Diphosphate Synthase"/>
    <property type="match status" value="1"/>
</dbReference>
<dbReference type="InterPro" id="IPR008949">
    <property type="entry name" value="Isoprenoid_synthase_dom_sf"/>
</dbReference>
<sequence length="223" mass="24295">MSGTDAAGFIDKWRARWPEWQVAGAFVPEPRRTTVVTWFALLQELADAAWHGTDPTPGLAKLAWWQEELQGWSRGAHRHPLGTCLQRQAAPWEALGRTLNTLPATRELGAAATLEALPGFAGAAAACETALLEGEADAGRVAAEADVLARCLVGERAMLAGQGSEALWLLRQWPRPARASRARRIQAALLHARLRALENRTPTRPLAAWRVLPLAWRAAQGGR</sequence>